<name>A0A518H7H7_9BACT</name>
<keyword evidence="2" id="KW-0175">Coiled coil</keyword>
<feature type="transmembrane region" description="Helical" evidence="4">
    <location>
        <begin position="25"/>
        <end position="45"/>
    </location>
</feature>
<keyword evidence="4" id="KW-0812">Transmembrane</keyword>
<comment type="subcellular location">
    <subcellularLocation>
        <location evidence="1">Cell envelope</location>
    </subcellularLocation>
</comment>
<feature type="region of interest" description="Disordered" evidence="3">
    <location>
        <begin position="104"/>
        <end position="156"/>
    </location>
</feature>
<dbReference type="PANTHER" id="PTHR32347:SF23">
    <property type="entry name" value="BLL5650 PROTEIN"/>
    <property type="match status" value="1"/>
</dbReference>
<evidence type="ECO:0000256" key="4">
    <source>
        <dbReference type="SAM" id="Phobius"/>
    </source>
</evidence>
<dbReference type="GO" id="GO:0030313">
    <property type="term" value="C:cell envelope"/>
    <property type="evidence" value="ECO:0007669"/>
    <property type="project" value="UniProtKB-SubCell"/>
</dbReference>
<accession>A0A518H7H7</accession>
<dbReference type="PANTHER" id="PTHR32347">
    <property type="entry name" value="EFFLUX SYSTEM COMPONENT YKNX-RELATED"/>
    <property type="match status" value="1"/>
</dbReference>
<feature type="region of interest" description="Disordered" evidence="3">
    <location>
        <begin position="224"/>
        <end position="271"/>
    </location>
</feature>
<dbReference type="AlphaFoldDB" id="A0A518H7H7"/>
<gene>
    <name evidence="5" type="ORF">ElP_47460</name>
</gene>
<feature type="region of interest" description="Disordered" evidence="3">
    <location>
        <begin position="170"/>
        <end position="212"/>
    </location>
</feature>
<keyword evidence="6" id="KW-1185">Reference proteome</keyword>
<evidence type="ECO:0000313" key="5">
    <source>
        <dbReference type="EMBL" id="QDV36817.1"/>
    </source>
</evidence>
<feature type="compositionally biased region" description="Gly residues" evidence="3">
    <location>
        <begin position="250"/>
        <end position="265"/>
    </location>
</feature>
<keyword evidence="4" id="KW-0472">Membrane</keyword>
<feature type="compositionally biased region" description="Low complexity" evidence="3">
    <location>
        <begin position="240"/>
        <end position="249"/>
    </location>
</feature>
<sequence>MSTGAPPTVVTRAPHPRPSRRRSTFVRLVVALVLLGSAGAAAFAFRNQISSMPLLAADDDRGLPSVLVDQGTIRSYLVESGSLESANNTTIYCEVEALLGTVGGPDGGSMGGRGGGGGGGGSSRGSGGTSGGTRGGTSSTGGVGGTGGTGGIGGTGGTGGAGGTGAAGGMGGSGGASGGSGGRGGSGGGSGGGGGGAGGGGGGMGGGSQASALADRPNIRSFSFRATPHMPLNPGGMSGSGSSTTIATLGGAGGGGGSGGGGGGGRGDEENERAGATRIIWIIDEGSRVEPGTLVCELDSAAFFDELQLQRIRHAQALSSVVQAETILQVAEIELREYRDGIYPQDIKLVEQYLTNCRTKQQEAKLTYEWALDLNRKGLNSDSQLLGDRLLLEQWQIELENAREMQRRLIDYTGRRIITSLEAKVEAVKADLLSQKAAFQVEDDRLKRLERAIANCKLYAPATGVVVYARNTNSWGSVEDEIAEGSTVRENQAVIQLPDPDNMQVLVKINESKINSVREGMEASIRIDAFPDRPLRGVVKEIKPIPVPANIVSDVKLYNATVVITGGFEGLRPGLSAEVAFHLGERSEVTRVPLQAIRWVEQTPFAAISSRDGSVTWKKLDVGLRNPVYAEILGGLEPGDRIVADPLALPAPDYAAPPDGARIALAPPAGG</sequence>
<dbReference type="InterPro" id="IPR050465">
    <property type="entry name" value="UPF0194_transport"/>
</dbReference>
<dbReference type="PRINTS" id="PR01228">
    <property type="entry name" value="EGGSHELL"/>
</dbReference>
<protein>
    <submittedName>
        <fullName evidence="5">Macrolide transporter subunit MacA</fullName>
    </submittedName>
</protein>
<evidence type="ECO:0000256" key="3">
    <source>
        <dbReference type="SAM" id="MobiDB-lite"/>
    </source>
</evidence>
<evidence type="ECO:0000256" key="2">
    <source>
        <dbReference type="ARBA" id="ARBA00023054"/>
    </source>
</evidence>
<dbReference type="EMBL" id="CP036426">
    <property type="protein sequence ID" value="QDV36817.1"/>
    <property type="molecule type" value="Genomic_DNA"/>
</dbReference>
<reference evidence="5 6" key="1">
    <citation type="submission" date="2019-02" db="EMBL/GenBank/DDBJ databases">
        <title>Deep-cultivation of Planctomycetes and their phenomic and genomic characterization uncovers novel biology.</title>
        <authorList>
            <person name="Wiegand S."/>
            <person name="Jogler M."/>
            <person name="Boedeker C."/>
            <person name="Pinto D."/>
            <person name="Vollmers J."/>
            <person name="Rivas-Marin E."/>
            <person name="Kohn T."/>
            <person name="Peeters S.H."/>
            <person name="Heuer A."/>
            <person name="Rast P."/>
            <person name="Oberbeckmann S."/>
            <person name="Bunk B."/>
            <person name="Jeske O."/>
            <person name="Meyerdierks A."/>
            <person name="Storesund J.E."/>
            <person name="Kallscheuer N."/>
            <person name="Luecker S."/>
            <person name="Lage O.M."/>
            <person name="Pohl T."/>
            <person name="Merkel B.J."/>
            <person name="Hornburger P."/>
            <person name="Mueller R.-W."/>
            <person name="Bruemmer F."/>
            <person name="Labrenz M."/>
            <person name="Spormann A.M."/>
            <person name="Op den Camp H."/>
            <person name="Overmann J."/>
            <person name="Amann R."/>
            <person name="Jetten M.S.M."/>
            <person name="Mascher T."/>
            <person name="Medema M.H."/>
            <person name="Devos D.P."/>
            <person name="Kaster A.-K."/>
            <person name="Ovreas L."/>
            <person name="Rohde M."/>
            <person name="Galperin M.Y."/>
            <person name="Jogler C."/>
        </authorList>
    </citation>
    <scope>NUCLEOTIDE SEQUENCE [LARGE SCALE GENOMIC DNA]</scope>
    <source>
        <strain evidence="5 6">ElP</strain>
    </source>
</reference>
<dbReference type="Gene3D" id="2.40.30.170">
    <property type="match status" value="1"/>
</dbReference>
<dbReference type="KEGG" id="tpla:ElP_47460"/>
<feature type="compositionally biased region" description="Gly residues" evidence="3">
    <location>
        <begin position="170"/>
        <end position="208"/>
    </location>
</feature>
<evidence type="ECO:0000256" key="1">
    <source>
        <dbReference type="ARBA" id="ARBA00004196"/>
    </source>
</evidence>
<organism evidence="5 6">
    <name type="scientific">Tautonia plasticadhaerens</name>
    <dbReference type="NCBI Taxonomy" id="2527974"/>
    <lineage>
        <taxon>Bacteria</taxon>
        <taxon>Pseudomonadati</taxon>
        <taxon>Planctomycetota</taxon>
        <taxon>Planctomycetia</taxon>
        <taxon>Isosphaerales</taxon>
        <taxon>Isosphaeraceae</taxon>
        <taxon>Tautonia</taxon>
    </lineage>
</organism>
<dbReference type="Proteomes" id="UP000317835">
    <property type="component" value="Chromosome"/>
</dbReference>
<evidence type="ECO:0000313" key="6">
    <source>
        <dbReference type="Proteomes" id="UP000317835"/>
    </source>
</evidence>
<dbReference type="Gene3D" id="2.40.420.20">
    <property type="match status" value="1"/>
</dbReference>
<proteinExistence type="predicted"/>
<keyword evidence="4" id="KW-1133">Transmembrane helix</keyword>